<keyword evidence="3" id="KW-0964">Secreted</keyword>
<evidence type="ECO:0000256" key="2">
    <source>
        <dbReference type="ARBA" id="ARBA00004613"/>
    </source>
</evidence>
<dbReference type="InterPro" id="IPR045379">
    <property type="entry name" value="Crinkler_N"/>
</dbReference>
<comment type="subcellular location">
    <subcellularLocation>
        <location evidence="1">Host cell</location>
    </subcellularLocation>
    <subcellularLocation>
        <location evidence="2">Secreted</location>
    </subcellularLocation>
</comment>
<evidence type="ECO:0000256" key="1">
    <source>
        <dbReference type="ARBA" id="ARBA00004340"/>
    </source>
</evidence>
<evidence type="ECO:0000256" key="3">
    <source>
        <dbReference type="ARBA" id="ARBA00022525"/>
    </source>
</evidence>
<keyword evidence="4" id="KW-0175">Coiled coil</keyword>
<dbReference type="GO" id="GO:0043657">
    <property type="term" value="C:host cell"/>
    <property type="evidence" value="ECO:0007669"/>
    <property type="project" value="UniProtKB-SubCell"/>
</dbReference>
<feature type="domain" description="Crinkler effector protein N-terminal" evidence="5">
    <location>
        <begin position="1"/>
        <end position="108"/>
    </location>
</feature>
<dbReference type="EMBL" id="LNFO01002176">
    <property type="protein sequence ID" value="KUF86813.1"/>
    <property type="molecule type" value="Genomic_DNA"/>
</dbReference>
<evidence type="ECO:0000313" key="7">
    <source>
        <dbReference type="Proteomes" id="UP000052943"/>
    </source>
</evidence>
<comment type="caution">
    <text evidence="6">The sequence shown here is derived from an EMBL/GenBank/DDBJ whole genome shotgun (WGS) entry which is preliminary data.</text>
</comment>
<dbReference type="Pfam" id="PF20147">
    <property type="entry name" value="Crinkler"/>
    <property type="match status" value="1"/>
</dbReference>
<reference evidence="6 7" key="1">
    <citation type="submission" date="2015-11" db="EMBL/GenBank/DDBJ databases">
        <title>Genomes and virulence difference between two physiological races of Phytophthora nicotianae.</title>
        <authorList>
            <person name="Liu H."/>
            <person name="Ma X."/>
            <person name="Yu H."/>
            <person name="Fang D."/>
            <person name="Li Y."/>
            <person name="Wang X."/>
            <person name="Wang W."/>
            <person name="Dong Y."/>
            <person name="Xiao B."/>
        </authorList>
    </citation>
    <scope>NUCLEOTIDE SEQUENCE [LARGE SCALE GENOMIC DNA]</scope>
    <source>
        <strain evidence="7">race 0</strain>
    </source>
</reference>
<dbReference type="OrthoDB" id="117313at2759"/>
<evidence type="ECO:0000256" key="4">
    <source>
        <dbReference type="SAM" id="Coils"/>
    </source>
</evidence>
<organism evidence="6 7">
    <name type="scientific">Phytophthora nicotianae</name>
    <name type="common">Potato buckeye rot agent</name>
    <name type="synonym">Phytophthora parasitica</name>
    <dbReference type="NCBI Taxonomy" id="4792"/>
    <lineage>
        <taxon>Eukaryota</taxon>
        <taxon>Sar</taxon>
        <taxon>Stramenopiles</taxon>
        <taxon>Oomycota</taxon>
        <taxon>Peronosporomycetes</taxon>
        <taxon>Peronosporales</taxon>
        <taxon>Peronosporaceae</taxon>
        <taxon>Phytophthora</taxon>
    </lineage>
</organism>
<evidence type="ECO:0000259" key="5">
    <source>
        <dbReference type="Pfam" id="PF20147"/>
    </source>
</evidence>
<proteinExistence type="predicted"/>
<protein>
    <recommendedName>
        <fullName evidence="5">Crinkler effector protein N-terminal domain-containing protein</fullName>
    </recommendedName>
</protein>
<dbReference type="GO" id="GO:0005576">
    <property type="term" value="C:extracellular region"/>
    <property type="evidence" value="ECO:0007669"/>
    <property type="project" value="UniProtKB-SubCell"/>
</dbReference>
<accession>A0A0W8CRG7</accession>
<dbReference type="AlphaFoldDB" id="A0A0W8CRG7"/>
<name>A0A0W8CRG7_PHYNI</name>
<gene>
    <name evidence="6" type="ORF">AM587_10002947</name>
</gene>
<feature type="coiled-coil region" evidence="4">
    <location>
        <begin position="132"/>
        <end position="166"/>
    </location>
</feature>
<sequence length="391" mass="44887">MKLICLILGAGSAPFPVDMNAPNDIVGDLKKAILQEKRNDLAGIDPDRLDLFLARKEEKSGCRTSKTSHLLKNGLLSQSWTETELNPLDELQEVFTALPKRVVHVLVRLPQDVEAKMLDELGLTEVRKTRLINQIRHQIKIEQREAEDERREAEKAEEETERIRKIPIKRKRDWDELNDVLKSKRGKDGSTAFSAMEYGQLPKRFRTDEGCVESGAFYDLMNKPNSLTDNTLDDLLKEIKKKNRVYQDPTSNEATRIQFMSAIFESVVYMFKTDEQRVRLQAQATLTGNYVRSNGVVDFLITRGKKTVCVVEAKDWQFKKGSAQSVLGMEVAADTNEEEVVYGVVTNYAEWRFLKRTDDGIERFDDCIHYNGKYEDDVKRVAGRLYAILRD</sequence>
<dbReference type="Proteomes" id="UP000052943">
    <property type="component" value="Unassembled WGS sequence"/>
</dbReference>
<evidence type="ECO:0000313" key="6">
    <source>
        <dbReference type="EMBL" id="KUF86813.1"/>
    </source>
</evidence>